<dbReference type="PANTHER" id="PTHR48111">
    <property type="entry name" value="REGULATOR OF RPOS"/>
    <property type="match status" value="1"/>
</dbReference>
<feature type="DNA-binding region" description="OmpR/PhoB-type" evidence="7">
    <location>
        <begin position="134"/>
        <end position="234"/>
    </location>
</feature>
<dbReference type="InterPro" id="IPR011006">
    <property type="entry name" value="CheY-like_superfamily"/>
</dbReference>
<dbReference type="Proteomes" id="UP000048949">
    <property type="component" value="Unassembled WGS sequence"/>
</dbReference>
<dbReference type="OrthoDB" id="9802426at2"/>
<evidence type="ECO:0000259" key="9">
    <source>
        <dbReference type="PROSITE" id="PS51755"/>
    </source>
</evidence>
<dbReference type="SMART" id="SM00448">
    <property type="entry name" value="REC"/>
    <property type="match status" value="1"/>
</dbReference>
<feature type="domain" description="Response regulatory" evidence="8">
    <location>
        <begin position="6"/>
        <end position="119"/>
    </location>
</feature>
<keyword evidence="2" id="KW-0902">Two-component regulatory system</keyword>
<dbReference type="PROSITE" id="PS51755">
    <property type="entry name" value="OMPR_PHOB"/>
    <property type="match status" value="1"/>
</dbReference>
<name>A0A0U1NJ75_9RHOB</name>
<keyword evidence="3" id="KW-0805">Transcription regulation</keyword>
<evidence type="ECO:0000256" key="3">
    <source>
        <dbReference type="ARBA" id="ARBA00023015"/>
    </source>
</evidence>
<evidence type="ECO:0000313" key="10">
    <source>
        <dbReference type="EMBL" id="CRK74782.1"/>
    </source>
</evidence>
<sequence length="240" mass="26430">MTNPPHILVVDDHQQIRDSVTRYLEKNGLRATSAKDAQDMDVKLANGHFDLMVLDVMMPGESGLSVCQRLASDKSLPIILLTALGEETDRIVGLEIGADDYIAKPFNPRELLARIKAVLRRAPQAETVAGALAGKLIKFAHLTLDVDRQVLLGAEGEETALTSADFKLLLVLLERPRVILSRDQLLDLAAGRAAGPMDRKIDNQISRLRRKIEPDILRPKIIKTIRNGGYCLSVDVEVEG</sequence>
<dbReference type="GO" id="GO:0006355">
    <property type="term" value="P:regulation of DNA-templated transcription"/>
    <property type="evidence" value="ECO:0007669"/>
    <property type="project" value="InterPro"/>
</dbReference>
<dbReference type="STRING" id="282199.GCA_001049735_00819"/>
<dbReference type="SUPFAM" id="SSF52172">
    <property type="entry name" value="CheY-like"/>
    <property type="match status" value="1"/>
</dbReference>
<feature type="modified residue" description="4-aspartylphosphate" evidence="6">
    <location>
        <position position="55"/>
    </location>
</feature>
<dbReference type="InterPro" id="IPR016032">
    <property type="entry name" value="Sig_transdc_resp-reg_C-effctor"/>
</dbReference>
<organism evidence="10 11">
    <name type="scientific">Nereida ignava</name>
    <dbReference type="NCBI Taxonomy" id="282199"/>
    <lineage>
        <taxon>Bacteria</taxon>
        <taxon>Pseudomonadati</taxon>
        <taxon>Pseudomonadota</taxon>
        <taxon>Alphaproteobacteria</taxon>
        <taxon>Rhodobacterales</taxon>
        <taxon>Roseobacteraceae</taxon>
        <taxon>Nereida</taxon>
    </lineage>
</organism>
<evidence type="ECO:0000256" key="6">
    <source>
        <dbReference type="PROSITE-ProRule" id="PRU00169"/>
    </source>
</evidence>
<dbReference type="GO" id="GO:0000976">
    <property type="term" value="F:transcription cis-regulatory region binding"/>
    <property type="evidence" value="ECO:0007669"/>
    <property type="project" value="TreeGrafter"/>
</dbReference>
<gene>
    <name evidence="10" type="primary">ompR_1</name>
    <name evidence="10" type="ORF">NIG5292_00819</name>
</gene>
<evidence type="ECO:0000313" key="11">
    <source>
        <dbReference type="Proteomes" id="UP000048949"/>
    </source>
</evidence>
<dbReference type="PROSITE" id="PS50110">
    <property type="entry name" value="RESPONSE_REGULATORY"/>
    <property type="match status" value="1"/>
</dbReference>
<evidence type="ECO:0000259" key="8">
    <source>
        <dbReference type="PROSITE" id="PS50110"/>
    </source>
</evidence>
<dbReference type="CDD" id="cd00383">
    <property type="entry name" value="trans_reg_C"/>
    <property type="match status" value="1"/>
</dbReference>
<evidence type="ECO:0000256" key="4">
    <source>
        <dbReference type="ARBA" id="ARBA00023125"/>
    </source>
</evidence>
<dbReference type="SUPFAM" id="SSF46894">
    <property type="entry name" value="C-terminal effector domain of the bipartite response regulators"/>
    <property type="match status" value="1"/>
</dbReference>
<evidence type="ECO:0000256" key="5">
    <source>
        <dbReference type="ARBA" id="ARBA00023163"/>
    </source>
</evidence>
<dbReference type="PANTHER" id="PTHR48111:SF4">
    <property type="entry name" value="DNA-BINDING DUAL TRANSCRIPTIONAL REGULATOR OMPR"/>
    <property type="match status" value="1"/>
</dbReference>
<dbReference type="Gene3D" id="1.10.10.10">
    <property type="entry name" value="Winged helix-like DNA-binding domain superfamily/Winged helix DNA-binding domain"/>
    <property type="match status" value="1"/>
</dbReference>
<dbReference type="EMBL" id="CVQV01000004">
    <property type="protein sequence ID" value="CRK74782.1"/>
    <property type="molecule type" value="Genomic_DNA"/>
</dbReference>
<dbReference type="GO" id="GO:0032993">
    <property type="term" value="C:protein-DNA complex"/>
    <property type="evidence" value="ECO:0007669"/>
    <property type="project" value="TreeGrafter"/>
</dbReference>
<dbReference type="Gene3D" id="3.40.50.2300">
    <property type="match status" value="1"/>
</dbReference>
<dbReference type="InterPro" id="IPR036388">
    <property type="entry name" value="WH-like_DNA-bd_sf"/>
</dbReference>
<proteinExistence type="predicted"/>
<dbReference type="AlphaFoldDB" id="A0A0U1NJ75"/>
<dbReference type="RefSeq" id="WP_048598223.1">
    <property type="nucleotide sequence ID" value="NZ_CVPC01000004.1"/>
</dbReference>
<keyword evidence="4 7" id="KW-0238">DNA-binding</keyword>
<dbReference type="InterPro" id="IPR039420">
    <property type="entry name" value="WalR-like"/>
</dbReference>
<evidence type="ECO:0000256" key="1">
    <source>
        <dbReference type="ARBA" id="ARBA00022553"/>
    </source>
</evidence>
<dbReference type="Pfam" id="PF00072">
    <property type="entry name" value="Response_reg"/>
    <property type="match status" value="1"/>
</dbReference>
<dbReference type="GO" id="GO:0005829">
    <property type="term" value="C:cytosol"/>
    <property type="evidence" value="ECO:0007669"/>
    <property type="project" value="TreeGrafter"/>
</dbReference>
<dbReference type="InterPro" id="IPR001867">
    <property type="entry name" value="OmpR/PhoB-type_DNA-bd"/>
</dbReference>
<keyword evidence="5" id="KW-0804">Transcription</keyword>
<dbReference type="SMART" id="SM00862">
    <property type="entry name" value="Trans_reg_C"/>
    <property type="match status" value="1"/>
</dbReference>
<dbReference type="GO" id="GO:0000156">
    <property type="term" value="F:phosphorelay response regulator activity"/>
    <property type="evidence" value="ECO:0007669"/>
    <property type="project" value="TreeGrafter"/>
</dbReference>
<accession>A0A0U1NJ75</accession>
<keyword evidence="1 6" id="KW-0597">Phosphoprotein</keyword>
<evidence type="ECO:0000256" key="2">
    <source>
        <dbReference type="ARBA" id="ARBA00023012"/>
    </source>
</evidence>
<protein>
    <submittedName>
        <fullName evidence="10">Transcriptional regulatory protein OmpR</fullName>
    </submittedName>
</protein>
<reference evidence="10 11" key="1">
    <citation type="submission" date="2015-04" db="EMBL/GenBank/DDBJ databases">
        <authorList>
            <person name="Syromyatnikov M.Y."/>
            <person name="Popov V.N."/>
        </authorList>
    </citation>
    <scope>NUCLEOTIDE SEQUENCE [LARGE SCALE GENOMIC DNA]</scope>
    <source>
        <strain evidence="10 11">CECT 5292</strain>
    </source>
</reference>
<dbReference type="FunFam" id="3.40.50.2300:FF:000001">
    <property type="entry name" value="DNA-binding response regulator PhoB"/>
    <property type="match status" value="1"/>
</dbReference>
<keyword evidence="11" id="KW-1185">Reference proteome</keyword>
<dbReference type="Gene3D" id="6.10.250.690">
    <property type="match status" value="1"/>
</dbReference>
<dbReference type="InterPro" id="IPR001789">
    <property type="entry name" value="Sig_transdc_resp-reg_receiver"/>
</dbReference>
<evidence type="ECO:0000256" key="7">
    <source>
        <dbReference type="PROSITE-ProRule" id="PRU01091"/>
    </source>
</evidence>
<dbReference type="Pfam" id="PF00486">
    <property type="entry name" value="Trans_reg_C"/>
    <property type="match status" value="1"/>
</dbReference>
<feature type="domain" description="OmpR/PhoB-type" evidence="9">
    <location>
        <begin position="134"/>
        <end position="234"/>
    </location>
</feature>